<name>A0A150HMA5_9GAMM</name>
<sequence>MKQPNFSPVFASLYTGLCDIARSNGYALTVHGTLNLDFDLVAIPWTDEAVEPIELIEAMAERLNLYGGQMFEGVHNKNPEEKPHGRLAWLLMFGSGANIDISVMPKLG</sequence>
<accession>A0A150HMA5</accession>
<dbReference type="RefSeq" id="WP_061519356.1">
    <property type="nucleotide sequence ID" value="NZ_JRUE01000212.1"/>
</dbReference>
<evidence type="ECO:0000313" key="1">
    <source>
        <dbReference type="EMBL" id="KXZ65941.1"/>
    </source>
</evidence>
<protein>
    <submittedName>
        <fullName evidence="1">Uncharacterized protein</fullName>
    </submittedName>
</protein>
<dbReference type="PATRIC" id="fig|52133.18.peg.2742"/>
<comment type="caution">
    <text evidence="1">The sequence shown here is derived from an EMBL/GenBank/DDBJ whole genome shotgun (WGS) entry which is preliminary data.</text>
</comment>
<proteinExistence type="predicted"/>
<organism evidence="1 2">
    <name type="scientific">Acinetobacter venetianus</name>
    <dbReference type="NCBI Taxonomy" id="52133"/>
    <lineage>
        <taxon>Bacteria</taxon>
        <taxon>Pseudomonadati</taxon>
        <taxon>Pseudomonadota</taxon>
        <taxon>Gammaproteobacteria</taxon>
        <taxon>Moraxellales</taxon>
        <taxon>Moraxellaceae</taxon>
        <taxon>Acinetobacter</taxon>
    </lineage>
</organism>
<evidence type="ECO:0000313" key="2">
    <source>
        <dbReference type="Proteomes" id="UP000075680"/>
    </source>
</evidence>
<dbReference type="Proteomes" id="UP000075680">
    <property type="component" value="Unassembled WGS sequence"/>
</dbReference>
<reference evidence="1 2" key="1">
    <citation type="journal article" date="2016" name="Sci. Rep.">
        <title>Genomic and phenotypic characterization of the species Acinetobacter venetianus.</title>
        <authorList>
            <person name="Fondi M."/>
            <person name="Maida I."/>
            <person name="Perrin E."/>
            <person name="Orlandini V."/>
            <person name="La Torre L."/>
            <person name="Bosi E."/>
            <person name="Negroni A."/>
            <person name="Zanaroli G."/>
            <person name="Fava F."/>
            <person name="Decorosi F."/>
            <person name="Giovannetti L."/>
            <person name="Viti C."/>
            <person name="Vaneechoutte M."/>
            <person name="Dijkshoorn L."/>
            <person name="Fani R."/>
        </authorList>
    </citation>
    <scope>NUCLEOTIDE SEQUENCE [LARGE SCALE GENOMIC DNA]</scope>
    <source>
        <strain evidence="1 2">LUH5627</strain>
    </source>
</reference>
<dbReference type="EMBL" id="JRUE01000212">
    <property type="protein sequence ID" value="KXZ65941.1"/>
    <property type="molecule type" value="Genomic_DNA"/>
</dbReference>
<gene>
    <name evidence="1" type="ORF">AVENLUH5627_02671</name>
</gene>
<dbReference type="AlphaFoldDB" id="A0A150HMA5"/>